<dbReference type="SUPFAM" id="SSF53098">
    <property type="entry name" value="Ribonuclease H-like"/>
    <property type="match status" value="1"/>
</dbReference>
<evidence type="ECO:0000313" key="4">
    <source>
        <dbReference type="EMBL" id="OKL58424.1"/>
    </source>
</evidence>
<protein>
    <recommendedName>
        <fullName evidence="6">Piwi domain-containing protein</fullName>
    </recommendedName>
</protein>
<dbReference type="InterPro" id="IPR036397">
    <property type="entry name" value="RNaseH_sf"/>
</dbReference>
<accession>A0A225AJI9</accession>
<name>A0A225AJI9_TALAT</name>
<dbReference type="InterPro" id="IPR032472">
    <property type="entry name" value="ArgoL2"/>
</dbReference>
<feature type="domain" description="PAZ" evidence="2">
    <location>
        <begin position="421"/>
        <end position="519"/>
    </location>
</feature>
<sequence>MADRRGGAAGGGGNRGANRGGSRGGDRGGTRGSDRGGNRGGDRGGYRGGDRGGYRGSDRGGNRGGDRGGNRGGDRGGNRGGDRGGYRGGRGGGRGDSQGGLPYRPTGGAGVFGGGGPRVYNPGEIPQPSTEVVKAENDIEAKILKPNYTSSKAEFPLRPGYGTQGREILLWANYMELVTKANVPGCFRYSTDIGKAQGLPIRKCKRIIELLLEQHFAADRAKIATDSRSNIVSRVKLSKVTHDDNGQVFQVRWKAEDEEDYRDNADVYPVTVKFIIEISVSQLVNFLSSSNANAVFASKADVIQALNIIVGEYPRSHPNVASIGSNRHMSLQPDREDRFALGDGLEAIRGYFVSVRAATARILVNVQVKNIAVYESGGGLVGLIKSATARNNNPYALEKFLKTLRVQVTHLVRKGKPRQKSIFALANRNDGPKKKKGEQGRGPRVSDHGAGPNDVEFWIEEAAPSKGKKGPSTAGKYTSVADYFKSQYRIETDPKLPVINVGTREKPSYLPAEVCQVIAGQPAKTKLSPFQTSSMIKFAVRPPQKNAESIVDKGTRLLGFAPTRNNVLQNFGLDPTPKLITVTGRILVSPQISYGNKTIQPDRADWNMNKTSFKTAPALSSWTWVALDAGSLTRIWNNPNALNVTLNSWTKELSNVGIRVDSKPSVAGRKIDIASDDWEVQIQKVVETLAKQKLGFVLIILPYRDTAIYNAVKLNCDVRYGLRHACVIADKFASKGVQYYANTTLKVNLKLGGTNHVLENNQLGIIDGGKTMVVGIDVTHPSPGSATTAPSIAGIVASIDKNLGQFPAELRVQTAKQEKVDALDLLLKSRLQLWHKHNKEYPQNIIVYRDGVSEGQYDMVVNEELPQLKKAGKDLYPATEQKKGFPRISIVVVGKRHHTRFYPTSEKDAEGRSNNPPNGTVVDRGVTEARTFDFFLQAHRAMLGTARPGHYITVYDEIFRREKPVKPLMNPADVLQDLSHRLCYTFGRATKAVSICPPAYYADLVCERARCYLSDSFDPSSTAASVSGSTDSQQRNITQAMVTIHENVKDTMFYI</sequence>
<evidence type="ECO:0000259" key="3">
    <source>
        <dbReference type="PROSITE" id="PS50822"/>
    </source>
</evidence>
<dbReference type="InterPro" id="IPR012337">
    <property type="entry name" value="RNaseH-like_sf"/>
</dbReference>
<evidence type="ECO:0008006" key="6">
    <source>
        <dbReference type="Google" id="ProtNLM"/>
    </source>
</evidence>
<evidence type="ECO:0000256" key="1">
    <source>
        <dbReference type="SAM" id="MobiDB-lite"/>
    </source>
</evidence>
<dbReference type="Pfam" id="PF02171">
    <property type="entry name" value="Piwi"/>
    <property type="match status" value="1"/>
</dbReference>
<feature type="region of interest" description="Disordered" evidence="1">
    <location>
        <begin position="1"/>
        <end position="128"/>
    </location>
</feature>
<feature type="compositionally biased region" description="Gly residues" evidence="1">
    <location>
        <begin position="86"/>
        <end position="98"/>
    </location>
</feature>
<dbReference type="Pfam" id="PF08699">
    <property type="entry name" value="ArgoL1"/>
    <property type="match status" value="1"/>
</dbReference>
<dbReference type="GO" id="GO:0003723">
    <property type="term" value="F:RNA binding"/>
    <property type="evidence" value="ECO:0007669"/>
    <property type="project" value="InterPro"/>
</dbReference>
<dbReference type="PANTHER" id="PTHR22891">
    <property type="entry name" value="EUKARYOTIC TRANSLATION INITIATION FACTOR 2C"/>
    <property type="match status" value="1"/>
</dbReference>
<feature type="compositionally biased region" description="Basic and acidic residues" evidence="1">
    <location>
        <begin position="24"/>
        <end position="85"/>
    </location>
</feature>
<dbReference type="CDD" id="cd04657">
    <property type="entry name" value="Piwi_ago-like"/>
    <property type="match status" value="1"/>
</dbReference>
<dbReference type="Pfam" id="PF16488">
    <property type="entry name" value="ArgoL2"/>
    <property type="match status" value="1"/>
</dbReference>
<dbReference type="InterPro" id="IPR014811">
    <property type="entry name" value="ArgoL1"/>
</dbReference>
<proteinExistence type="predicted"/>
<feature type="compositionally biased region" description="Gly residues" evidence="1">
    <location>
        <begin position="7"/>
        <end position="23"/>
    </location>
</feature>
<dbReference type="STRING" id="1441469.A0A225AJI9"/>
<dbReference type="OrthoDB" id="10252740at2759"/>
<dbReference type="Gene3D" id="3.40.50.2300">
    <property type="match status" value="1"/>
</dbReference>
<gene>
    <name evidence="4" type="ORF">UA08_06113</name>
</gene>
<dbReference type="InterPro" id="IPR003100">
    <property type="entry name" value="PAZ_dom"/>
</dbReference>
<dbReference type="Gene3D" id="3.30.420.10">
    <property type="entry name" value="Ribonuclease H-like superfamily/Ribonuclease H"/>
    <property type="match status" value="1"/>
</dbReference>
<comment type="caution">
    <text evidence="4">The sequence shown here is derived from an EMBL/GenBank/DDBJ whole genome shotgun (WGS) entry which is preliminary data.</text>
</comment>
<dbReference type="RefSeq" id="XP_020118545.1">
    <property type="nucleotide sequence ID" value="XM_020268401.1"/>
</dbReference>
<dbReference type="PROSITE" id="PS50822">
    <property type="entry name" value="PIWI"/>
    <property type="match status" value="1"/>
</dbReference>
<dbReference type="Proteomes" id="UP000214365">
    <property type="component" value="Unassembled WGS sequence"/>
</dbReference>
<dbReference type="EMBL" id="LFMY01000009">
    <property type="protein sequence ID" value="OKL58424.1"/>
    <property type="molecule type" value="Genomic_DNA"/>
</dbReference>
<dbReference type="PROSITE" id="PS50821">
    <property type="entry name" value="PAZ"/>
    <property type="match status" value="1"/>
</dbReference>
<dbReference type="SMART" id="SM01163">
    <property type="entry name" value="DUF1785"/>
    <property type="match status" value="1"/>
</dbReference>
<feature type="compositionally biased region" description="Basic and acidic residues" evidence="1">
    <location>
        <begin position="437"/>
        <end position="447"/>
    </location>
</feature>
<dbReference type="SMART" id="SM00950">
    <property type="entry name" value="Piwi"/>
    <property type="match status" value="1"/>
</dbReference>
<dbReference type="Pfam" id="PF02170">
    <property type="entry name" value="PAZ"/>
    <property type="match status" value="1"/>
</dbReference>
<keyword evidence="5" id="KW-1185">Reference proteome</keyword>
<dbReference type="InterPro" id="IPR036085">
    <property type="entry name" value="PAZ_dom_sf"/>
</dbReference>
<evidence type="ECO:0000313" key="5">
    <source>
        <dbReference type="Proteomes" id="UP000214365"/>
    </source>
</evidence>
<reference evidence="4 5" key="1">
    <citation type="submission" date="2015-06" db="EMBL/GenBank/DDBJ databases">
        <title>Talaromyces atroroseus IBT 11181 draft genome.</title>
        <authorList>
            <person name="Rasmussen K.B."/>
            <person name="Rasmussen S."/>
            <person name="Petersen B."/>
            <person name="Sicheritz-Ponten T."/>
            <person name="Mortensen U.H."/>
            <person name="Thrane U."/>
        </authorList>
    </citation>
    <scope>NUCLEOTIDE SEQUENCE [LARGE SCALE GENOMIC DNA]</scope>
    <source>
        <strain evidence="4 5">IBT 11181</strain>
    </source>
</reference>
<dbReference type="AlphaFoldDB" id="A0A225AJI9"/>
<feature type="domain" description="Piwi" evidence="3">
    <location>
        <begin position="696"/>
        <end position="1014"/>
    </location>
</feature>
<dbReference type="GeneID" id="31005869"/>
<dbReference type="InterPro" id="IPR032474">
    <property type="entry name" value="Argonaute_N"/>
</dbReference>
<dbReference type="Gene3D" id="2.170.260.10">
    <property type="entry name" value="paz domain"/>
    <property type="match status" value="1"/>
</dbReference>
<dbReference type="InterPro" id="IPR045246">
    <property type="entry name" value="Piwi_ago-like"/>
</dbReference>
<dbReference type="Pfam" id="PF16486">
    <property type="entry name" value="ArgoN"/>
    <property type="match status" value="1"/>
</dbReference>
<feature type="compositionally biased region" description="Gly residues" evidence="1">
    <location>
        <begin position="107"/>
        <end position="117"/>
    </location>
</feature>
<dbReference type="CDD" id="cd02846">
    <property type="entry name" value="PAZ_argonaute_like"/>
    <property type="match status" value="1"/>
</dbReference>
<evidence type="ECO:0000259" key="2">
    <source>
        <dbReference type="PROSITE" id="PS50821"/>
    </source>
</evidence>
<organism evidence="4 5">
    <name type="scientific">Talaromyces atroroseus</name>
    <dbReference type="NCBI Taxonomy" id="1441469"/>
    <lineage>
        <taxon>Eukaryota</taxon>
        <taxon>Fungi</taxon>
        <taxon>Dikarya</taxon>
        <taxon>Ascomycota</taxon>
        <taxon>Pezizomycotina</taxon>
        <taxon>Eurotiomycetes</taxon>
        <taxon>Eurotiomycetidae</taxon>
        <taxon>Eurotiales</taxon>
        <taxon>Trichocomaceae</taxon>
        <taxon>Talaromyces</taxon>
        <taxon>Talaromyces sect. Trachyspermi</taxon>
    </lineage>
</organism>
<dbReference type="SUPFAM" id="SSF101690">
    <property type="entry name" value="PAZ domain"/>
    <property type="match status" value="1"/>
</dbReference>
<feature type="region of interest" description="Disordered" evidence="1">
    <location>
        <begin position="419"/>
        <end position="453"/>
    </location>
</feature>
<dbReference type="InterPro" id="IPR003165">
    <property type="entry name" value="Piwi"/>
</dbReference>